<keyword evidence="9" id="KW-1185">Reference proteome</keyword>
<dbReference type="PANTHER" id="PTHR43483">
    <property type="entry name" value="MEMBRANE TRANSPORTER PROTEIN HI_0806-RELATED"/>
    <property type="match status" value="1"/>
</dbReference>
<keyword evidence="6" id="KW-1003">Cell membrane</keyword>
<gene>
    <name evidence="8" type="ORF">MAY91_00920</name>
</gene>
<dbReference type="Proteomes" id="UP001222680">
    <property type="component" value="Chromosome"/>
</dbReference>
<feature type="transmembrane region" description="Helical" evidence="6">
    <location>
        <begin position="41"/>
        <end position="58"/>
    </location>
</feature>
<dbReference type="Pfam" id="PF01925">
    <property type="entry name" value="TauE"/>
    <property type="match status" value="1"/>
</dbReference>
<sequence>MNFIYVTGIGILAGVISGIVGTGSSIVLLPALIYYFGPKEAVPIMAVASVIGNVSRIVSWRKSIHIKAFLYYSLPGIPAAVVGARTLWVLPTDITDVIIACFFILLIPWRRWAKVRNFSITNWQLSIAGVILGFLTGVVFSTGPLTVPLFSFYGLTKGVLLSTEAAASFVIYISKSITFSTIGALPVNIIASGILVGSSIAIGVCLGKVFVLKMPYYIFEILIDLMLIFSSFVLFWNALYS</sequence>
<keyword evidence="5 6" id="KW-0472">Membrane</keyword>
<dbReference type="AlphaFoldDB" id="Q6GUC7"/>
<accession>Q6GUC7</accession>
<evidence type="ECO:0000256" key="3">
    <source>
        <dbReference type="ARBA" id="ARBA00022692"/>
    </source>
</evidence>
<evidence type="ECO:0000256" key="2">
    <source>
        <dbReference type="ARBA" id="ARBA00009142"/>
    </source>
</evidence>
<evidence type="ECO:0000256" key="6">
    <source>
        <dbReference type="RuleBase" id="RU363041"/>
    </source>
</evidence>
<dbReference type="GO" id="GO:0005886">
    <property type="term" value="C:plasma membrane"/>
    <property type="evidence" value="ECO:0007669"/>
    <property type="project" value="UniProtKB-SubCell"/>
</dbReference>
<evidence type="ECO:0000313" key="9">
    <source>
        <dbReference type="Proteomes" id="UP001222680"/>
    </source>
</evidence>
<reference evidence="7" key="1">
    <citation type="submission" date="2004-05" db="EMBL/GenBank/DDBJ databases">
        <title>Identification of Virulence Factors Involved in the Pathogenesis of Edwardsiella ictaluri Using Signature Tagged Mutagenesis.</title>
        <authorList>
            <person name="Thune R.L."/>
            <person name="Fernandez D.H."/>
            <person name="Benoit J.L."/>
            <person name="Kelly-Smith M."/>
            <person name="Rogge M.L."/>
            <person name="Booth N.J."/>
            <person name="Bologna R.A."/>
        </authorList>
    </citation>
    <scope>NUCLEOTIDE SEQUENCE</scope>
</reference>
<dbReference type="PANTHER" id="PTHR43483:SF3">
    <property type="entry name" value="MEMBRANE TRANSPORTER PROTEIN HI_0806-RELATED"/>
    <property type="match status" value="1"/>
</dbReference>
<evidence type="ECO:0000313" key="8">
    <source>
        <dbReference type="EMBL" id="WFN96772.1"/>
    </source>
</evidence>
<feature type="transmembrane region" description="Helical" evidence="6">
    <location>
        <begin position="125"/>
        <end position="146"/>
    </location>
</feature>
<feature type="transmembrane region" description="Helical" evidence="6">
    <location>
        <begin position="185"/>
        <end position="210"/>
    </location>
</feature>
<dbReference type="GeneID" id="69539593"/>
<comment type="subcellular location">
    <subcellularLocation>
        <location evidence="6">Cell membrane</location>
        <topology evidence="6">Multi-pass membrane protein</topology>
    </subcellularLocation>
    <subcellularLocation>
        <location evidence="1">Membrane</location>
        <topology evidence="1">Multi-pass membrane protein</topology>
    </subcellularLocation>
</comment>
<keyword evidence="3 6" id="KW-0812">Transmembrane</keyword>
<feature type="transmembrane region" description="Helical" evidence="6">
    <location>
        <begin position="152"/>
        <end position="173"/>
    </location>
</feature>
<proteinExistence type="inferred from homology"/>
<dbReference type="RefSeq" id="WP_071525731.1">
    <property type="nucleotide sequence ID" value="NZ_AP028097.1"/>
</dbReference>
<protein>
    <recommendedName>
        <fullName evidence="6">Probable membrane transporter protein</fullName>
    </recommendedName>
</protein>
<feature type="transmembrane region" description="Helical" evidence="6">
    <location>
        <begin position="12"/>
        <end position="35"/>
    </location>
</feature>
<reference evidence="8 9" key="2">
    <citation type="submission" date="2022-02" db="EMBL/GenBank/DDBJ databases">
        <title>Phenotypic, genotypic and serological characterization of Edwardsiella ictaluri from catfish and ornamental fish species.</title>
        <authorList>
            <person name="Rose D."/>
            <person name="Tekedar H.C."/>
            <person name="Waldbieser G.C."/>
            <person name="Aarattuthodi S."/>
            <person name="Griffin M.J."/>
        </authorList>
    </citation>
    <scope>NUCLEOTIDE SEQUENCE [LARGE SCALE GENOMIC DNA]</scope>
    <source>
        <strain evidence="8 9">13 TAL-140 K3</strain>
    </source>
</reference>
<evidence type="ECO:0000256" key="4">
    <source>
        <dbReference type="ARBA" id="ARBA00022989"/>
    </source>
</evidence>
<dbReference type="EMBL" id="CP092014">
    <property type="protein sequence ID" value="WFN96772.1"/>
    <property type="molecule type" value="Genomic_DNA"/>
</dbReference>
<feature type="transmembrane region" description="Helical" evidence="6">
    <location>
        <begin position="94"/>
        <end position="113"/>
    </location>
</feature>
<dbReference type="EMBL" id="AY641982">
    <property type="protein sequence ID" value="AAT47200.1"/>
    <property type="molecule type" value="Genomic_DNA"/>
</dbReference>
<evidence type="ECO:0000313" key="7">
    <source>
        <dbReference type="EMBL" id="AAT47200.1"/>
    </source>
</evidence>
<keyword evidence="4 6" id="KW-1133">Transmembrane helix</keyword>
<evidence type="ECO:0000256" key="1">
    <source>
        <dbReference type="ARBA" id="ARBA00004141"/>
    </source>
</evidence>
<feature type="transmembrane region" description="Helical" evidence="6">
    <location>
        <begin position="216"/>
        <end position="239"/>
    </location>
</feature>
<comment type="similarity">
    <text evidence="2 6">Belongs to the 4-toluene sulfonate uptake permease (TSUP) (TC 2.A.102) family.</text>
</comment>
<organism evidence="7">
    <name type="scientific">Edwardsiella ictaluri</name>
    <dbReference type="NCBI Taxonomy" id="67780"/>
    <lineage>
        <taxon>Bacteria</taxon>
        <taxon>Pseudomonadati</taxon>
        <taxon>Pseudomonadota</taxon>
        <taxon>Gammaproteobacteria</taxon>
        <taxon>Enterobacterales</taxon>
        <taxon>Hafniaceae</taxon>
        <taxon>Edwardsiella</taxon>
    </lineage>
</organism>
<evidence type="ECO:0000256" key="5">
    <source>
        <dbReference type="ARBA" id="ARBA00023136"/>
    </source>
</evidence>
<dbReference type="InterPro" id="IPR002781">
    <property type="entry name" value="TM_pro_TauE-like"/>
</dbReference>
<name>Q6GUC7_EDWIC</name>
<feature type="transmembrane region" description="Helical" evidence="6">
    <location>
        <begin position="70"/>
        <end position="88"/>
    </location>
</feature>